<evidence type="ECO:0000256" key="4">
    <source>
        <dbReference type="ARBA" id="ARBA00022884"/>
    </source>
</evidence>
<evidence type="ECO:0000313" key="9">
    <source>
        <dbReference type="EMBL" id="ETW17794.1"/>
    </source>
</evidence>
<evidence type="ECO:0000256" key="5">
    <source>
        <dbReference type="ARBA" id="ARBA00023135"/>
    </source>
</evidence>
<feature type="compositionally biased region" description="Basic and acidic residues" evidence="8">
    <location>
        <begin position="48"/>
        <end position="64"/>
    </location>
</feature>
<reference evidence="9 10" key="1">
    <citation type="submission" date="2013-02" db="EMBL/GenBank/DDBJ databases">
        <title>The Genome Annotation of Plasmodium falciparum Vietnam Oak-Knoll (FVO).</title>
        <authorList>
            <consortium name="The Broad Institute Genome Sequencing Platform"/>
            <consortium name="The Broad Institute Genome Sequencing Center for Infectious Disease"/>
            <person name="Neafsey D."/>
            <person name="Hoffman S."/>
            <person name="Volkman S."/>
            <person name="Rosenthal P."/>
            <person name="Walker B."/>
            <person name="Young S.K."/>
            <person name="Zeng Q."/>
            <person name="Gargeya S."/>
            <person name="Fitzgerald M."/>
            <person name="Haas B."/>
            <person name="Abouelleil A."/>
            <person name="Allen A.W."/>
            <person name="Alvarado L."/>
            <person name="Arachchi H.M."/>
            <person name="Berlin A.M."/>
            <person name="Chapman S.B."/>
            <person name="Gainer-Dewar J."/>
            <person name="Goldberg J."/>
            <person name="Griggs A."/>
            <person name="Gujja S."/>
            <person name="Hansen M."/>
            <person name="Howarth C."/>
            <person name="Imamovic A."/>
            <person name="Ireland A."/>
            <person name="Larimer J."/>
            <person name="McCowan C."/>
            <person name="Murphy C."/>
            <person name="Pearson M."/>
            <person name="Poon T.W."/>
            <person name="Priest M."/>
            <person name="Roberts A."/>
            <person name="Saif S."/>
            <person name="Shea T."/>
            <person name="Sisk P."/>
            <person name="Sykes S."/>
            <person name="Wortman J."/>
            <person name="Nusbaum C."/>
            <person name="Birren B."/>
        </authorList>
    </citation>
    <scope>NUCLEOTIDE SEQUENCE [LARGE SCALE GENOMIC DNA]</scope>
    <source>
        <strain evidence="10">Vietnam Oak-Knoll (FVO)</strain>
    </source>
</reference>
<feature type="region of interest" description="Disordered" evidence="8">
    <location>
        <begin position="42"/>
        <end position="64"/>
    </location>
</feature>
<dbReference type="EMBL" id="KI925115">
    <property type="protein sequence ID" value="ETW17794.1"/>
    <property type="molecule type" value="Genomic_DNA"/>
</dbReference>
<comment type="subcellular location">
    <subcellularLocation>
        <location evidence="1 7">Cytoplasm</location>
    </subcellularLocation>
</comment>
<dbReference type="InterPro" id="IPR009018">
    <property type="entry name" value="Signal_recog_particle_SRP9/14"/>
</dbReference>
<keyword evidence="3 7" id="KW-0963">Cytoplasm</keyword>
<dbReference type="FunFam" id="3.30.720.10:FF:000007">
    <property type="entry name" value="Signal recognition particle subunit SRP14"/>
    <property type="match status" value="1"/>
</dbReference>
<dbReference type="AlphaFoldDB" id="A0A024V5Q0"/>
<proteinExistence type="inferred from homology"/>
<dbReference type="Pfam" id="PF02290">
    <property type="entry name" value="SRP14"/>
    <property type="match status" value="1"/>
</dbReference>
<dbReference type="GO" id="GO:0006614">
    <property type="term" value="P:SRP-dependent cotranslational protein targeting to membrane"/>
    <property type="evidence" value="ECO:0007669"/>
    <property type="project" value="UniProtKB-UniRule"/>
</dbReference>
<dbReference type="GO" id="GO:0030942">
    <property type="term" value="F:endoplasmic reticulum signal peptide binding"/>
    <property type="evidence" value="ECO:0007669"/>
    <property type="project" value="UniProtKB-UniRule"/>
</dbReference>
<evidence type="ECO:0000313" key="10">
    <source>
        <dbReference type="Proteomes" id="UP000030690"/>
    </source>
</evidence>
<reference evidence="9 10" key="2">
    <citation type="submission" date="2013-02" db="EMBL/GenBank/DDBJ databases">
        <title>The Genome Sequence of Plasmodium falciparum Vietnam Oak-Knoll (FVO).</title>
        <authorList>
            <consortium name="The Broad Institute Genome Sequencing Platform"/>
            <consortium name="The Broad Institute Genome Sequencing Center for Infectious Disease"/>
            <person name="Neafsey D."/>
            <person name="Cheeseman I."/>
            <person name="Volkman S."/>
            <person name="Adams J."/>
            <person name="Walker B."/>
            <person name="Young S.K."/>
            <person name="Zeng Q."/>
            <person name="Gargeya S."/>
            <person name="Fitzgerald M."/>
            <person name="Haas B."/>
            <person name="Abouelleil A."/>
            <person name="Alvarado L."/>
            <person name="Arachchi H.M."/>
            <person name="Berlin A.M."/>
            <person name="Chapman S.B."/>
            <person name="Dewar J."/>
            <person name="Goldberg J."/>
            <person name="Griggs A."/>
            <person name="Gujja S."/>
            <person name="Hansen M."/>
            <person name="Howarth C."/>
            <person name="Imamovic A."/>
            <person name="Larimer J."/>
            <person name="McCowan C."/>
            <person name="Murphy C."/>
            <person name="Neiman D."/>
            <person name="Pearson M."/>
            <person name="Priest M."/>
            <person name="Roberts A."/>
            <person name="Saif S."/>
            <person name="Shea T."/>
            <person name="Sisk P."/>
            <person name="Sykes S."/>
            <person name="Wortman J."/>
            <person name="Nusbaum C."/>
            <person name="Birren B."/>
        </authorList>
    </citation>
    <scope>NUCLEOTIDE SEQUENCE [LARGE SCALE GENOMIC DNA]</scope>
    <source>
        <strain evidence="10">Vietnam Oak-Knoll (FVO)</strain>
    </source>
</reference>
<dbReference type="Gene3D" id="3.30.720.10">
    <property type="entry name" value="Signal recognition particle alu RNA binding heterodimer, srp9/1"/>
    <property type="match status" value="1"/>
</dbReference>
<keyword evidence="6 7" id="KW-0687">Ribonucleoprotein</keyword>
<evidence type="ECO:0000256" key="6">
    <source>
        <dbReference type="ARBA" id="ARBA00023274"/>
    </source>
</evidence>
<protein>
    <recommendedName>
        <fullName evidence="7">Signal recognition particle 14 kDa protein</fullName>
        <shortName evidence="7">SRP14</shortName>
    </recommendedName>
</protein>
<comment type="similarity">
    <text evidence="2 7">Belongs to the SRP14 family.</text>
</comment>
<gene>
    <name evidence="9" type="ORF">PFFVO_03289</name>
</gene>
<dbReference type="OrthoDB" id="19209at2759"/>
<comment type="function">
    <text evidence="7">Component of the signal recognition particle (SRP) complex, a ribonucleoprotein complex that mediates the cotranslational targeting of secretory and membrane proteins to the endoplasmic reticulum (ER). SRP9 together with SRP14 and the Alu portion of the SRP RNA, constitutes the elongation arrest domain of SRP. The complex of SRP9 and SRP14 is required for SRP RNA binding.</text>
</comment>
<evidence type="ECO:0000256" key="1">
    <source>
        <dbReference type="ARBA" id="ARBA00004496"/>
    </source>
</evidence>
<dbReference type="GO" id="GO:0005786">
    <property type="term" value="C:signal recognition particle, endoplasmic reticulum targeting"/>
    <property type="evidence" value="ECO:0007669"/>
    <property type="project" value="UniProtKB-UniRule"/>
</dbReference>
<dbReference type="Proteomes" id="UP000030690">
    <property type="component" value="Unassembled WGS sequence"/>
</dbReference>
<comment type="subunit">
    <text evidence="7">Heterodimer with SRP9; binds RNA as heterodimer. Component of a signal recognition particle (SRP) complex that consists of a 7SL RNA molecule of 300 nucleotides and six protein subunits: SRP72, SRP68, SRP54, SRP19, SRP14 and SRP9.</text>
</comment>
<evidence type="ECO:0000256" key="8">
    <source>
        <dbReference type="SAM" id="MobiDB-lite"/>
    </source>
</evidence>
<dbReference type="SMR" id="A0A024V5Q0"/>
<evidence type="ECO:0000256" key="3">
    <source>
        <dbReference type="ARBA" id="ARBA00022490"/>
    </source>
</evidence>
<keyword evidence="4 7" id="KW-0694">RNA-binding</keyword>
<accession>A0A024V5Q0</accession>
<name>A0A024V5Q0_PLAFA</name>
<evidence type="ECO:0000256" key="2">
    <source>
        <dbReference type="ARBA" id="ARBA00010349"/>
    </source>
</evidence>
<dbReference type="PANTHER" id="PTHR12013">
    <property type="entry name" value="SIGNAL RECOGNITION PARTICLE 14 KD PROTEIN"/>
    <property type="match status" value="1"/>
</dbReference>
<sequence length="104" mass="11862">MVLLSNDVFIQELNKLCGPVEGKKKTSIWITMKRVKRNDIKTLTSNKDAGDKKNTKKVNKNDNKGNKEYMCLIRATDGKNKKISTHVYDNVISFTQNINSIIKC</sequence>
<dbReference type="GO" id="GO:0008312">
    <property type="term" value="F:7S RNA binding"/>
    <property type="evidence" value="ECO:0007669"/>
    <property type="project" value="UniProtKB-UniRule"/>
</dbReference>
<dbReference type="InterPro" id="IPR003210">
    <property type="entry name" value="Signal_recog_particle_SRP14"/>
</dbReference>
<dbReference type="SUPFAM" id="SSF54762">
    <property type="entry name" value="Signal recognition particle alu RNA binding heterodimer, SRP9/14"/>
    <property type="match status" value="1"/>
</dbReference>
<evidence type="ECO:0000256" key="7">
    <source>
        <dbReference type="RuleBase" id="RU368100"/>
    </source>
</evidence>
<keyword evidence="5 7" id="KW-0733">Signal recognition particle</keyword>
<organism evidence="9 10">
    <name type="scientific">Plasmodium falciparum Vietnam Oak-Knoll</name>
    <name type="common">FVO</name>
    <dbReference type="NCBI Taxonomy" id="1036723"/>
    <lineage>
        <taxon>Eukaryota</taxon>
        <taxon>Sar</taxon>
        <taxon>Alveolata</taxon>
        <taxon>Apicomplexa</taxon>
        <taxon>Aconoidasida</taxon>
        <taxon>Haemosporida</taxon>
        <taxon>Plasmodiidae</taxon>
        <taxon>Plasmodium</taxon>
        <taxon>Plasmodium (Laverania)</taxon>
    </lineage>
</organism>